<dbReference type="InterPro" id="IPR027387">
    <property type="entry name" value="Cytb/b6-like_sf"/>
</dbReference>
<name>E2RUZ4_MICPD</name>
<evidence type="ECO:0000259" key="22">
    <source>
        <dbReference type="PROSITE" id="PS51003"/>
    </source>
</evidence>
<dbReference type="SUPFAM" id="SSF81648">
    <property type="entry name" value="a domain/subunit of cytochrome bc1 complex (Ubiquinol-cytochrome c reductase)"/>
    <property type="match status" value="1"/>
</dbReference>
<evidence type="ECO:0000256" key="11">
    <source>
        <dbReference type="ARBA" id="ARBA00022982"/>
    </source>
</evidence>
<evidence type="ECO:0000256" key="12">
    <source>
        <dbReference type="ARBA" id="ARBA00022989"/>
    </source>
</evidence>
<evidence type="ECO:0000256" key="16">
    <source>
        <dbReference type="ARBA" id="ARBA00023136"/>
    </source>
</evidence>
<feature type="binding site" description="axial binding residue" evidence="19">
    <location>
        <position position="98"/>
    </location>
    <ligand>
        <name>heme b</name>
        <dbReference type="ChEBI" id="CHEBI:60344"/>
        <label>b566</label>
    </ligand>
    <ligandPart>
        <name>Fe</name>
        <dbReference type="ChEBI" id="CHEBI:18248"/>
    </ligandPart>
</feature>
<keyword evidence="7 20" id="KW-0679">Respiratory chain</keyword>
<dbReference type="GO" id="GO:0006122">
    <property type="term" value="P:mitochondrial electron transport, ubiquinol to cytochrome c"/>
    <property type="evidence" value="ECO:0007669"/>
    <property type="project" value="TreeGrafter"/>
</dbReference>
<dbReference type="Pfam" id="PF00033">
    <property type="entry name" value="Cytochrome_B"/>
    <property type="match status" value="1"/>
</dbReference>
<dbReference type="PANTHER" id="PTHR19271">
    <property type="entry name" value="CYTOCHROME B"/>
    <property type="match status" value="1"/>
</dbReference>
<comment type="function">
    <text evidence="1 20">Component of the ubiquinol-cytochrome c reductase complex (complex III or cytochrome b-c1 complex) that is part of the mitochondrial respiratory chain. The b-c1 complex mediates electron transfer from ubiquinol to cytochrome c. Contributes to the generation of a proton gradient across the mitochondrial membrane that is then used for ATP synthesis.</text>
</comment>
<dbReference type="GO" id="GO:0005743">
    <property type="term" value="C:mitochondrial inner membrane"/>
    <property type="evidence" value="ECO:0007669"/>
    <property type="project" value="UniProtKB-SubCell"/>
</dbReference>
<dbReference type="CTD" id="4519"/>
<keyword evidence="5 20" id="KW-0813">Transport</keyword>
<evidence type="ECO:0000256" key="9">
    <source>
        <dbReference type="ARBA" id="ARBA00022723"/>
    </source>
</evidence>
<organism evidence="23">
    <name type="scientific">Micadina phluctainoides</name>
    <name type="common">Stick insect</name>
    <dbReference type="NCBI Taxonomy" id="590994"/>
    <lineage>
        <taxon>Eukaryota</taxon>
        <taxon>Metazoa</taxon>
        <taxon>Ecdysozoa</taxon>
        <taxon>Arthropoda</taxon>
        <taxon>Hexapoda</taxon>
        <taxon>Insecta</taxon>
        <taxon>Pterygota</taxon>
        <taxon>Neoptera</taxon>
        <taxon>Polyneoptera</taxon>
        <taxon>Phasmatodea</taxon>
        <taxon>Verophasmatodea</taxon>
        <taxon>Anareolatae</taxon>
        <taxon>Lonchodidae</taxon>
        <taxon>Necrosciinae</taxon>
        <taxon>Micadina</taxon>
    </lineage>
</organism>
<feature type="transmembrane region" description="Helical" evidence="20">
    <location>
        <begin position="114"/>
        <end position="134"/>
    </location>
</feature>
<keyword evidence="13 19" id="KW-0408">Iron</keyword>
<evidence type="ECO:0000259" key="21">
    <source>
        <dbReference type="PROSITE" id="PS51002"/>
    </source>
</evidence>
<dbReference type="GO" id="GO:0045275">
    <property type="term" value="C:respiratory chain complex III"/>
    <property type="evidence" value="ECO:0007669"/>
    <property type="project" value="InterPro"/>
</dbReference>
<dbReference type="InterPro" id="IPR005798">
    <property type="entry name" value="Cyt_b/b6_C"/>
</dbReference>
<keyword evidence="6 19" id="KW-0349">Heme</keyword>
<comment type="subunit">
    <text evidence="3">The main subunits of complex b-c1 are: cytochrome b, cytochrome c1 and the Rieske protein.</text>
</comment>
<dbReference type="PIRSF" id="PIRSF038885">
    <property type="entry name" value="COB"/>
    <property type="match status" value="1"/>
</dbReference>
<comment type="similarity">
    <text evidence="17 20">Belongs to the cytochrome b family.</text>
</comment>
<feature type="domain" description="Cytochrome b/b6 N-terminal region profile" evidence="21">
    <location>
        <begin position="1"/>
        <end position="210"/>
    </location>
</feature>
<dbReference type="GO" id="GO:0046872">
    <property type="term" value="F:metal ion binding"/>
    <property type="evidence" value="ECO:0007669"/>
    <property type="project" value="UniProtKB-UniRule"/>
</dbReference>
<dbReference type="PROSITE" id="PS51002">
    <property type="entry name" value="CYTB_NTER"/>
    <property type="match status" value="1"/>
</dbReference>
<dbReference type="RefSeq" id="YP_004021127.1">
    <property type="nucleotide sequence ID" value="NC_014673.1"/>
</dbReference>
<evidence type="ECO:0000256" key="8">
    <source>
        <dbReference type="ARBA" id="ARBA00022692"/>
    </source>
</evidence>
<geneLocation type="mitochondrion" evidence="23"/>
<dbReference type="EMBL" id="AB477466">
    <property type="protein sequence ID" value="BAJ24528.1"/>
    <property type="molecule type" value="Genomic_DNA"/>
</dbReference>
<evidence type="ECO:0000256" key="18">
    <source>
        <dbReference type="PIRSR" id="PIRSR038885-1"/>
    </source>
</evidence>
<evidence type="ECO:0000256" key="13">
    <source>
        <dbReference type="ARBA" id="ARBA00023004"/>
    </source>
</evidence>
<evidence type="ECO:0000256" key="3">
    <source>
        <dbReference type="ARBA" id="ARBA00011649"/>
    </source>
</evidence>
<keyword evidence="8 20" id="KW-0812">Transmembrane</keyword>
<feature type="binding site" description="axial binding residue" evidence="19">
    <location>
        <position position="197"/>
    </location>
    <ligand>
        <name>heme b</name>
        <dbReference type="ChEBI" id="CHEBI:60344"/>
        <label>b566</label>
    </ligand>
    <ligandPart>
        <name>Fe</name>
        <dbReference type="ChEBI" id="CHEBI:18248"/>
    </ligandPart>
</feature>
<feature type="binding site" description="axial binding residue" evidence="19">
    <location>
        <position position="183"/>
    </location>
    <ligand>
        <name>heme b</name>
        <dbReference type="ChEBI" id="CHEBI:60344"/>
        <label>b562</label>
    </ligand>
    <ligandPart>
        <name>Fe</name>
        <dbReference type="ChEBI" id="CHEBI:18248"/>
    </ligandPart>
</feature>
<dbReference type="GO" id="GO:0016491">
    <property type="term" value="F:oxidoreductase activity"/>
    <property type="evidence" value="ECO:0007669"/>
    <property type="project" value="UniProtKB-UniRule"/>
</dbReference>
<dbReference type="GeneID" id="9977816"/>
<feature type="binding site" description="axial binding residue" evidence="19">
    <location>
        <position position="84"/>
    </location>
    <ligand>
        <name>heme b</name>
        <dbReference type="ChEBI" id="CHEBI:60344"/>
        <label>b562</label>
    </ligand>
    <ligandPart>
        <name>Fe</name>
        <dbReference type="ChEBI" id="CHEBI:18248"/>
    </ligandPart>
</feature>
<evidence type="ECO:0000256" key="17">
    <source>
        <dbReference type="ARBA" id="ARBA00061233"/>
    </source>
</evidence>
<dbReference type="FunFam" id="1.20.810.10:FF:000002">
    <property type="entry name" value="Cytochrome b"/>
    <property type="match status" value="1"/>
</dbReference>
<keyword evidence="11 20" id="KW-0249">Electron transport</keyword>
<dbReference type="InterPro" id="IPR016174">
    <property type="entry name" value="Di-haem_cyt_TM"/>
</dbReference>
<dbReference type="InterPro" id="IPR048260">
    <property type="entry name" value="Cytochrome_b_C_euk/bac"/>
</dbReference>
<evidence type="ECO:0000313" key="23">
    <source>
        <dbReference type="EMBL" id="BAJ24528.1"/>
    </source>
</evidence>
<dbReference type="CDD" id="cd00284">
    <property type="entry name" value="Cytochrome_b_N"/>
    <property type="match status" value="1"/>
</dbReference>
<keyword evidence="15 20" id="KW-0496">Mitochondrion</keyword>
<gene>
    <name evidence="23" type="primary">CYTB</name>
</gene>
<proteinExistence type="inferred from homology"/>
<dbReference type="SUPFAM" id="SSF81342">
    <property type="entry name" value="Transmembrane di-heme cytochromes"/>
    <property type="match status" value="1"/>
</dbReference>
<dbReference type="AlphaFoldDB" id="E2RUZ4"/>
<feature type="transmembrane region" description="Helical" evidence="20">
    <location>
        <begin position="320"/>
        <end position="340"/>
    </location>
</feature>
<sequence length="377" mass="43375">MNSPLRKKNQFIKIMNNSLIDLPTPINISSWWNFGSLLGVCLMVQITTGLFLAMHYTPNIELAFNSISHICRDVNNGWLMRTIHANGASMFFVCIYLHIGRGLYYGSYKYTETWMTGVIILLLVMMTAFLGYVLPWGQMSFWGATVITNLLSAVPYMGVDLVQWIWGGFAVDNATLNRFFTLHFLMPFVILTMVMIHLLFLHQTGSNNPMGLKSNIDKIPFHPYFSFKDIVGFLMMIMLLTFLTLMEPYILGDPDNFSPANPLVTPIHIQPEWYFLFAYAILRSIPNKLGGVMALVMSILILLIMPLYKSNFQGMKFYPVNQIMFWMMVSTITLLTLMGAKPVEEPYIIMSQVLTVLYFSYFLLENITKMTWDKMFL</sequence>
<dbReference type="PROSITE" id="PS51003">
    <property type="entry name" value="CYTB_CTER"/>
    <property type="match status" value="1"/>
</dbReference>
<accession>E2RUZ4</accession>
<dbReference type="InterPro" id="IPR048259">
    <property type="entry name" value="Cytochrome_b_N_euk/bac"/>
</dbReference>
<evidence type="ECO:0000256" key="19">
    <source>
        <dbReference type="PIRSR" id="PIRSR038885-2"/>
    </source>
</evidence>
<protein>
    <recommendedName>
        <fullName evidence="4 20">Cytochrome b</fullName>
    </recommendedName>
</protein>
<dbReference type="CDD" id="cd00290">
    <property type="entry name" value="cytochrome_b_C"/>
    <property type="match status" value="1"/>
</dbReference>
<evidence type="ECO:0000256" key="15">
    <source>
        <dbReference type="ARBA" id="ARBA00023128"/>
    </source>
</evidence>
<dbReference type="InterPro" id="IPR030689">
    <property type="entry name" value="Cytochrome_b"/>
</dbReference>
<dbReference type="PANTHER" id="PTHR19271:SF16">
    <property type="entry name" value="CYTOCHROME B"/>
    <property type="match status" value="1"/>
</dbReference>
<evidence type="ECO:0000256" key="1">
    <source>
        <dbReference type="ARBA" id="ARBA00002566"/>
    </source>
</evidence>
<feature type="transmembrane region" description="Helical" evidence="20">
    <location>
        <begin position="141"/>
        <end position="159"/>
    </location>
</feature>
<keyword evidence="10" id="KW-0999">Mitochondrion inner membrane</keyword>
<feature type="transmembrane region" description="Helical" evidence="20">
    <location>
        <begin position="346"/>
        <end position="364"/>
    </location>
</feature>
<feature type="transmembrane region" description="Helical" evidence="20">
    <location>
        <begin position="289"/>
        <end position="308"/>
    </location>
</feature>
<keyword evidence="12 20" id="KW-1133">Transmembrane helix</keyword>
<keyword evidence="14" id="KW-0830">Ubiquinone</keyword>
<keyword evidence="16 20" id="KW-0472">Membrane</keyword>
<dbReference type="InterPro" id="IPR036150">
    <property type="entry name" value="Cyt_b/b6_C_sf"/>
</dbReference>
<feature type="transmembrane region" description="Helical" evidence="20">
    <location>
        <begin position="31"/>
        <end position="57"/>
    </location>
</feature>
<keyword evidence="9 19" id="KW-0479">Metal-binding</keyword>
<dbReference type="InterPro" id="IPR005797">
    <property type="entry name" value="Cyt_b/b6_N"/>
</dbReference>
<feature type="binding site" evidence="18">
    <location>
        <position position="202"/>
    </location>
    <ligand>
        <name>a ubiquinone</name>
        <dbReference type="ChEBI" id="CHEBI:16389"/>
    </ligand>
</feature>
<comment type="cofactor">
    <cofactor evidence="20">
        <name>heme b</name>
        <dbReference type="ChEBI" id="CHEBI:60344"/>
    </cofactor>
    <text evidence="20">Binds 2 heme groups non-covalently.</text>
</comment>
<evidence type="ECO:0000256" key="10">
    <source>
        <dbReference type="ARBA" id="ARBA00022792"/>
    </source>
</evidence>
<dbReference type="Gene3D" id="1.20.810.10">
    <property type="entry name" value="Cytochrome Bc1 Complex, Chain C"/>
    <property type="match status" value="1"/>
</dbReference>
<comment type="subcellular location">
    <subcellularLocation>
        <location evidence="2">Mitochondrion inner membrane</location>
        <topology evidence="2">Multi-pass membrane protein</topology>
    </subcellularLocation>
</comment>
<dbReference type="Pfam" id="PF00032">
    <property type="entry name" value="Cytochrom_B_C"/>
    <property type="match status" value="1"/>
</dbReference>
<evidence type="ECO:0000256" key="14">
    <source>
        <dbReference type="ARBA" id="ARBA00023075"/>
    </source>
</evidence>
<evidence type="ECO:0000256" key="2">
    <source>
        <dbReference type="ARBA" id="ARBA00004448"/>
    </source>
</evidence>
<feature type="transmembrane region" description="Helical" evidence="20">
    <location>
        <begin position="179"/>
        <end position="201"/>
    </location>
</feature>
<reference evidence="23" key="1">
    <citation type="journal article" date="2011" name="Mol. Phylogenet. Evol.">
        <title>Exploring the molecular phylogeny of phasmids with whole mitochondrial genome sequences.</title>
        <authorList>
            <person name="Komoto N."/>
            <person name="Yukuhiro K."/>
            <person name="Ueda K."/>
            <person name="Tomita S."/>
        </authorList>
    </citation>
    <scope>NUCLEOTIDE SEQUENCE</scope>
</reference>
<evidence type="ECO:0000256" key="7">
    <source>
        <dbReference type="ARBA" id="ARBA00022660"/>
    </source>
</evidence>
<feature type="transmembrane region" description="Helical" evidence="20">
    <location>
        <begin position="78"/>
        <end position="99"/>
    </location>
</feature>
<comment type="cofactor">
    <cofactor evidence="19">
        <name>heme</name>
        <dbReference type="ChEBI" id="CHEBI:30413"/>
    </cofactor>
    <text evidence="19">Binds 2 heme groups non-covalently.</text>
</comment>
<dbReference type="GO" id="GO:0008121">
    <property type="term" value="F:quinol-cytochrome-c reductase activity"/>
    <property type="evidence" value="ECO:0007669"/>
    <property type="project" value="InterPro"/>
</dbReference>
<evidence type="ECO:0000256" key="4">
    <source>
        <dbReference type="ARBA" id="ARBA00013531"/>
    </source>
</evidence>
<evidence type="ECO:0000256" key="5">
    <source>
        <dbReference type="ARBA" id="ARBA00022448"/>
    </source>
</evidence>
<feature type="domain" description="Cytochrome b/b6 C-terminal region profile" evidence="22">
    <location>
        <begin position="211"/>
        <end position="377"/>
    </location>
</feature>
<evidence type="ECO:0000256" key="20">
    <source>
        <dbReference type="RuleBase" id="RU362117"/>
    </source>
</evidence>
<feature type="transmembrane region" description="Helical" evidence="20">
    <location>
        <begin position="230"/>
        <end position="251"/>
    </location>
</feature>
<evidence type="ECO:0000256" key="6">
    <source>
        <dbReference type="ARBA" id="ARBA00022617"/>
    </source>
</evidence>